<dbReference type="InterPro" id="IPR032675">
    <property type="entry name" value="LRR_dom_sf"/>
</dbReference>
<dbReference type="SUPFAM" id="SSF52047">
    <property type="entry name" value="RNI-like"/>
    <property type="match status" value="1"/>
</dbReference>
<dbReference type="OrthoDB" id="2095648at2759"/>
<evidence type="ECO:0000313" key="2">
    <source>
        <dbReference type="EMBL" id="EYU33142.1"/>
    </source>
</evidence>
<dbReference type="OMA" id="FEAEIDY"/>
<keyword evidence="3" id="KW-1185">Reference proteome</keyword>
<dbReference type="PROSITE" id="PS50181">
    <property type="entry name" value="FBOX"/>
    <property type="match status" value="1"/>
</dbReference>
<protein>
    <recommendedName>
        <fullName evidence="1">F-box domain-containing protein</fullName>
    </recommendedName>
</protein>
<organism evidence="2 3">
    <name type="scientific">Erythranthe guttata</name>
    <name type="common">Yellow monkey flower</name>
    <name type="synonym">Mimulus guttatus</name>
    <dbReference type="NCBI Taxonomy" id="4155"/>
    <lineage>
        <taxon>Eukaryota</taxon>
        <taxon>Viridiplantae</taxon>
        <taxon>Streptophyta</taxon>
        <taxon>Embryophyta</taxon>
        <taxon>Tracheophyta</taxon>
        <taxon>Spermatophyta</taxon>
        <taxon>Magnoliopsida</taxon>
        <taxon>eudicotyledons</taxon>
        <taxon>Gunneridae</taxon>
        <taxon>Pentapetalae</taxon>
        <taxon>asterids</taxon>
        <taxon>lamiids</taxon>
        <taxon>Lamiales</taxon>
        <taxon>Phrymaceae</taxon>
        <taxon>Erythranthe</taxon>
    </lineage>
</organism>
<dbReference type="PANTHER" id="PTHR38926:SF2">
    <property type="entry name" value="F-BOX_LRR-REPEAT PROTEIN 21-RELATED"/>
    <property type="match status" value="1"/>
</dbReference>
<feature type="domain" description="F-box" evidence="1">
    <location>
        <begin position="12"/>
        <end position="59"/>
    </location>
</feature>
<evidence type="ECO:0000313" key="3">
    <source>
        <dbReference type="Proteomes" id="UP000030748"/>
    </source>
</evidence>
<proteinExistence type="predicted"/>
<dbReference type="PhylomeDB" id="A0A022QWV1"/>
<accession>A0A022QWV1</accession>
<gene>
    <name evidence="2" type="ORF">MIMGU_mgv11b008867mg</name>
</gene>
<dbReference type="EMBL" id="KI630787">
    <property type="protein sequence ID" value="EYU33142.1"/>
    <property type="molecule type" value="Genomic_DNA"/>
</dbReference>
<dbReference type="AlphaFoldDB" id="A0A022QWV1"/>
<dbReference type="CDD" id="cd22164">
    <property type="entry name" value="F-box_AtSKIP19-like"/>
    <property type="match status" value="1"/>
</dbReference>
<reference evidence="2 3" key="1">
    <citation type="journal article" date="2013" name="Proc. Natl. Acad. Sci. U.S.A.">
        <title>Fine-scale variation in meiotic recombination in Mimulus inferred from population shotgun sequencing.</title>
        <authorList>
            <person name="Hellsten U."/>
            <person name="Wright K.M."/>
            <person name="Jenkins J."/>
            <person name="Shu S."/>
            <person name="Yuan Y."/>
            <person name="Wessler S.R."/>
            <person name="Schmutz J."/>
            <person name="Willis J.H."/>
            <person name="Rokhsar D.S."/>
        </authorList>
    </citation>
    <scope>NUCLEOTIDE SEQUENCE [LARGE SCALE GENOMIC DNA]</scope>
    <source>
        <strain evidence="3">cv. DUN x IM62</strain>
    </source>
</reference>
<dbReference type="PANTHER" id="PTHR38926">
    <property type="entry name" value="F-BOX DOMAIN CONTAINING PROTEIN, EXPRESSED"/>
    <property type="match status" value="1"/>
</dbReference>
<dbReference type="Gene3D" id="1.20.1280.50">
    <property type="match status" value="1"/>
</dbReference>
<sequence>MEPSSSGSAEATPPWLDLPREITAAILQKLRTVEILTTAQKVCTTWRSVCNDPSMWRRVDIHGSEDTWEMPLDLDKICRHAVDRSSGQLIDISIEYFGNDDLLLYVSQRSSQLKRLQLVNCYGISYDCLIEAIKNLPLLEELHLYYIYTIPETIASIGRCCPLLKSFTLNSHRSKHVVCDLEALAIAENMPGLVHLQLFGNRMTNEGLNAILEGCPNLESLDLRRCFNVLLCGDLGKLCSERIKDLKLPHDSIDDYKFRDTEIISDEASDDDYVSGFSDMDMVSDYEDYLEVSGGEYDSEDELWY</sequence>
<dbReference type="STRING" id="4155.A0A022QWV1"/>
<evidence type="ECO:0000259" key="1">
    <source>
        <dbReference type="PROSITE" id="PS50181"/>
    </source>
</evidence>
<dbReference type="Proteomes" id="UP000030748">
    <property type="component" value="Unassembled WGS sequence"/>
</dbReference>
<dbReference type="KEGG" id="egt:105962676"/>
<name>A0A022QWV1_ERYGU</name>
<dbReference type="Gene3D" id="3.80.10.10">
    <property type="entry name" value="Ribonuclease Inhibitor"/>
    <property type="match status" value="1"/>
</dbReference>
<dbReference type="eggNOG" id="KOG1947">
    <property type="taxonomic scope" value="Eukaryota"/>
</dbReference>
<dbReference type="Pfam" id="PF12937">
    <property type="entry name" value="F-box-like"/>
    <property type="match status" value="1"/>
</dbReference>
<dbReference type="InterPro" id="IPR001810">
    <property type="entry name" value="F-box_dom"/>
</dbReference>
<dbReference type="GO" id="GO:1905761">
    <property type="term" value="F:SCF ubiquitin ligase complex binding"/>
    <property type="evidence" value="ECO:0000318"/>
    <property type="project" value="GO_Central"/>
</dbReference>